<dbReference type="InterPro" id="IPR006634">
    <property type="entry name" value="TLC-dom"/>
</dbReference>
<dbReference type="InterPro" id="IPR016439">
    <property type="entry name" value="Lag1/Lac1-like"/>
</dbReference>
<feature type="compositionally biased region" description="Low complexity" evidence="6">
    <location>
        <begin position="346"/>
        <end position="359"/>
    </location>
</feature>
<dbReference type="PANTHER" id="PTHR12560:SF0">
    <property type="entry name" value="LD18904P"/>
    <property type="match status" value="1"/>
</dbReference>
<protein>
    <submittedName>
        <fullName evidence="9">Longevityassurance protein (LAG1) domain containing protein</fullName>
    </submittedName>
</protein>
<reference evidence="9 10" key="1">
    <citation type="journal article" date="2013" name="Genome Biol.">
        <title>Genome of Acanthamoeba castellanii highlights extensive lateral gene transfer and early evolution of tyrosine kinase signaling.</title>
        <authorList>
            <person name="Clarke M."/>
            <person name="Lohan A.J."/>
            <person name="Liu B."/>
            <person name="Lagkouvardos I."/>
            <person name="Roy S."/>
            <person name="Zafar N."/>
            <person name="Bertelli C."/>
            <person name="Schilde C."/>
            <person name="Kianianmomeni A."/>
            <person name="Burglin T.R."/>
            <person name="Frech C."/>
            <person name="Turcotte B."/>
            <person name="Kopec K.O."/>
            <person name="Synnott J.M."/>
            <person name="Choo C."/>
            <person name="Paponov I."/>
            <person name="Finkler A."/>
            <person name="Soon Heng Tan C."/>
            <person name="Hutchins A.P."/>
            <person name="Weinmeier T."/>
            <person name="Rattei T."/>
            <person name="Chu J.S."/>
            <person name="Gimenez G."/>
            <person name="Irimia M."/>
            <person name="Rigden D.J."/>
            <person name="Fitzpatrick D.A."/>
            <person name="Lorenzo-Morales J."/>
            <person name="Bateman A."/>
            <person name="Chiu C.H."/>
            <person name="Tang P."/>
            <person name="Hegemann P."/>
            <person name="Fromm H."/>
            <person name="Raoult D."/>
            <person name="Greub G."/>
            <person name="Miranda-Saavedra D."/>
            <person name="Chen N."/>
            <person name="Nash P."/>
            <person name="Ginger M.L."/>
            <person name="Horn M."/>
            <person name="Schaap P."/>
            <person name="Caler L."/>
            <person name="Loftus B."/>
        </authorList>
    </citation>
    <scope>NUCLEOTIDE SEQUENCE [LARGE SCALE GENOMIC DNA]</scope>
    <source>
        <strain evidence="9 10">Neff</strain>
    </source>
</reference>
<dbReference type="Pfam" id="PF03798">
    <property type="entry name" value="TRAM_LAG1_CLN8"/>
    <property type="match status" value="1"/>
</dbReference>
<accession>L8H560</accession>
<evidence type="ECO:0000256" key="5">
    <source>
        <dbReference type="PROSITE-ProRule" id="PRU00205"/>
    </source>
</evidence>
<evidence type="ECO:0000256" key="1">
    <source>
        <dbReference type="ARBA" id="ARBA00004141"/>
    </source>
</evidence>
<feature type="transmembrane region" description="Helical" evidence="7">
    <location>
        <begin position="74"/>
        <end position="92"/>
    </location>
</feature>
<evidence type="ECO:0000256" key="2">
    <source>
        <dbReference type="ARBA" id="ARBA00022692"/>
    </source>
</evidence>
<dbReference type="AlphaFoldDB" id="L8H560"/>
<dbReference type="GO" id="GO:0046513">
    <property type="term" value="P:ceramide biosynthetic process"/>
    <property type="evidence" value="ECO:0007669"/>
    <property type="project" value="InterPro"/>
</dbReference>
<dbReference type="RefSeq" id="XP_004344027.1">
    <property type="nucleotide sequence ID" value="XM_004343977.1"/>
</dbReference>
<feature type="transmembrane region" description="Helical" evidence="7">
    <location>
        <begin position="227"/>
        <end position="252"/>
    </location>
</feature>
<dbReference type="PROSITE" id="PS50922">
    <property type="entry name" value="TLC"/>
    <property type="match status" value="1"/>
</dbReference>
<proteinExistence type="predicted"/>
<gene>
    <name evidence="9" type="ORF">ACA1_053480</name>
</gene>
<dbReference type="VEuPathDB" id="AmoebaDB:ACA1_053480"/>
<dbReference type="EMBL" id="KB007909">
    <property type="protein sequence ID" value="ELR20624.1"/>
    <property type="molecule type" value="Genomic_DNA"/>
</dbReference>
<evidence type="ECO:0000256" key="6">
    <source>
        <dbReference type="SAM" id="MobiDB-lite"/>
    </source>
</evidence>
<dbReference type="PANTHER" id="PTHR12560">
    <property type="entry name" value="LONGEVITY ASSURANCE FACTOR 1 LAG1"/>
    <property type="match status" value="1"/>
</dbReference>
<name>L8H560_ACACF</name>
<keyword evidence="10" id="KW-1185">Reference proteome</keyword>
<feature type="transmembrane region" description="Helical" evidence="7">
    <location>
        <begin position="34"/>
        <end position="53"/>
    </location>
</feature>
<comment type="subcellular location">
    <subcellularLocation>
        <location evidence="1">Membrane</location>
        <topology evidence="1">Multi-pass membrane protein</topology>
    </subcellularLocation>
</comment>
<evidence type="ECO:0000256" key="7">
    <source>
        <dbReference type="SAM" id="Phobius"/>
    </source>
</evidence>
<dbReference type="OrthoDB" id="537032at2759"/>
<feature type="transmembrane region" description="Helical" evidence="7">
    <location>
        <begin position="272"/>
        <end position="291"/>
    </location>
</feature>
<dbReference type="KEGG" id="acan:ACA1_053480"/>
<feature type="domain" description="TLC" evidence="8">
    <location>
        <begin position="96"/>
        <end position="302"/>
    </location>
</feature>
<dbReference type="GO" id="GO:0016020">
    <property type="term" value="C:membrane"/>
    <property type="evidence" value="ECO:0007669"/>
    <property type="project" value="UniProtKB-SubCell"/>
</dbReference>
<sequence>MWPFPDYPLTLAGRDIPRGTYVYDHKASWWPDPTFYAIVVGSAIASGVLRSVLRKQVIDRMQVEKSAQKLEESVMQVLFYTFAWTFNTMFLVKQDWFWFPILTFLEGFPNQTIEYRPSLLSTMSSQPPALTLLLLHNSPEIFWFYGIQTGWYVYCSYAHVFQDSRKSDYWIMIVHHAVTLTLLYAAFVTGYFRIGMLVMFSMDICDIFVFSAKTLKTLDRDSTIHPAFYLAVYATLPTVWVAFRLLYFPYVVLHTTVVGTIKVFGWEGIKGWVPYNALLLILFALNIFWFYQIVRIGILSLRNGTQSMDDIREKARNSPPATAALKHHQQQDQQVLPPQKEPLSPALATTSKRAAAAARGKAKAS</sequence>
<feature type="transmembrane region" description="Helical" evidence="7">
    <location>
        <begin position="141"/>
        <end position="157"/>
    </location>
</feature>
<dbReference type="GeneID" id="14921492"/>
<keyword evidence="4 5" id="KW-0472">Membrane</keyword>
<dbReference type="SMART" id="SM00724">
    <property type="entry name" value="TLC"/>
    <property type="match status" value="1"/>
</dbReference>
<keyword evidence="2 5" id="KW-0812">Transmembrane</keyword>
<dbReference type="STRING" id="1257118.L8H560"/>
<evidence type="ECO:0000313" key="9">
    <source>
        <dbReference type="EMBL" id="ELR20624.1"/>
    </source>
</evidence>
<dbReference type="GO" id="GO:0050291">
    <property type="term" value="F:sphingosine N-acyltransferase activity"/>
    <property type="evidence" value="ECO:0007669"/>
    <property type="project" value="InterPro"/>
</dbReference>
<evidence type="ECO:0000259" key="8">
    <source>
        <dbReference type="PROSITE" id="PS50922"/>
    </source>
</evidence>
<dbReference type="GO" id="GO:0005783">
    <property type="term" value="C:endoplasmic reticulum"/>
    <property type="evidence" value="ECO:0007669"/>
    <property type="project" value="TreeGrafter"/>
</dbReference>
<dbReference type="Proteomes" id="UP000011083">
    <property type="component" value="Unassembled WGS sequence"/>
</dbReference>
<feature type="transmembrane region" description="Helical" evidence="7">
    <location>
        <begin position="169"/>
        <end position="188"/>
    </location>
</feature>
<evidence type="ECO:0000256" key="3">
    <source>
        <dbReference type="ARBA" id="ARBA00022989"/>
    </source>
</evidence>
<keyword evidence="3 7" id="KW-1133">Transmembrane helix</keyword>
<evidence type="ECO:0000313" key="10">
    <source>
        <dbReference type="Proteomes" id="UP000011083"/>
    </source>
</evidence>
<evidence type="ECO:0000256" key="4">
    <source>
        <dbReference type="ARBA" id="ARBA00023136"/>
    </source>
</evidence>
<organism evidence="9 10">
    <name type="scientific">Acanthamoeba castellanii (strain ATCC 30010 / Neff)</name>
    <dbReference type="NCBI Taxonomy" id="1257118"/>
    <lineage>
        <taxon>Eukaryota</taxon>
        <taxon>Amoebozoa</taxon>
        <taxon>Discosea</taxon>
        <taxon>Longamoebia</taxon>
        <taxon>Centramoebida</taxon>
        <taxon>Acanthamoebidae</taxon>
        <taxon>Acanthamoeba</taxon>
    </lineage>
</organism>
<feature type="region of interest" description="Disordered" evidence="6">
    <location>
        <begin position="319"/>
        <end position="365"/>
    </location>
</feature>